<name>A0A6A6I1X1_9PLEO</name>
<protein>
    <submittedName>
        <fullName evidence="1">Nucleoside-diphosphate-sugar epimerase</fullName>
    </submittedName>
</protein>
<organism evidence="1 2">
    <name type="scientific">Trematosphaeria pertusa</name>
    <dbReference type="NCBI Taxonomy" id="390896"/>
    <lineage>
        <taxon>Eukaryota</taxon>
        <taxon>Fungi</taxon>
        <taxon>Dikarya</taxon>
        <taxon>Ascomycota</taxon>
        <taxon>Pezizomycotina</taxon>
        <taxon>Dothideomycetes</taxon>
        <taxon>Pleosporomycetidae</taxon>
        <taxon>Pleosporales</taxon>
        <taxon>Massarineae</taxon>
        <taxon>Trematosphaeriaceae</taxon>
        <taxon>Trematosphaeria</taxon>
    </lineage>
</organism>
<gene>
    <name evidence="1" type="ORF">BU26DRAFT_110136</name>
</gene>
<dbReference type="OrthoDB" id="2130169at2759"/>
<dbReference type="PANTHER" id="PTHR48079:SF8">
    <property type="entry name" value="NAD(P)-BINDING DOMAIN-CONTAINING PROTEIN"/>
    <property type="match status" value="1"/>
</dbReference>
<dbReference type="EMBL" id="ML987204">
    <property type="protein sequence ID" value="KAF2243863.1"/>
    <property type="molecule type" value="Genomic_DNA"/>
</dbReference>
<proteinExistence type="predicted"/>
<dbReference type="RefSeq" id="XP_033678867.1">
    <property type="nucleotide sequence ID" value="XM_033819392.1"/>
</dbReference>
<keyword evidence="2" id="KW-1185">Reference proteome</keyword>
<accession>A0A6A6I1X1</accession>
<dbReference type="SUPFAM" id="SSF51735">
    <property type="entry name" value="NAD(P)-binding Rossmann-fold domains"/>
    <property type="match status" value="1"/>
</dbReference>
<reference evidence="1" key="1">
    <citation type="journal article" date="2020" name="Stud. Mycol.">
        <title>101 Dothideomycetes genomes: a test case for predicting lifestyles and emergence of pathogens.</title>
        <authorList>
            <person name="Haridas S."/>
            <person name="Albert R."/>
            <person name="Binder M."/>
            <person name="Bloem J."/>
            <person name="Labutti K."/>
            <person name="Salamov A."/>
            <person name="Andreopoulos B."/>
            <person name="Baker S."/>
            <person name="Barry K."/>
            <person name="Bills G."/>
            <person name="Bluhm B."/>
            <person name="Cannon C."/>
            <person name="Castanera R."/>
            <person name="Culley D."/>
            <person name="Daum C."/>
            <person name="Ezra D."/>
            <person name="Gonzalez J."/>
            <person name="Henrissat B."/>
            <person name="Kuo A."/>
            <person name="Liang C."/>
            <person name="Lipzen A."/>
            <person name="Lutzoni F."/>
            <person name="Magnuson J."/>
            <person name="Mondo S."/>
            <person name="Nolan M."/>
            <person name="Ohm R."/>
            <person name="Pangilinan J."/>
            <person name="Park H.-J."/>
            <person name="Ramirez L."/>
            <person name="Alfaro M."/>
            <person name="Sun H."/>
            <person name="Tritt A."/>
            <person name="Yoshinaga Y."/>
            <person name="Zwiers L.-H."/>
            <person name="Turgeon B."/>
            <person name="Goodwin S."/>
            <person name="Spatafora J."/>
            <person name="Crous P."/>
            <person name="Grigoriev I."/>
        </authorList>
    </citation>
    <scope>NUCLEOTIDE SEQUENCE</scope>
    <source>
        <strain evidence="1">CBS 122368</strain>
    </source>
</reference>
<sequence>MGDLDDTDLIEREARDTDIALHLAATGHIASATAISQGLSKAQSKSPKHWIQMSGATLLAAEIAQSRFGFKAARTFDDLNDIQDVMSIIRSNPKRAVDNLVISQDSSKVKTALIVGPLIYGVGRGPVNTRSVQAPEIARVTLEQKEGFRLAEGENSWSNVHVHDLSGLIVALVDAAVNNRPGLWNENGIYFPENGNMTFGKLCAEIAAEAHKHGLVPDPEVKKVIDGKEADALSGHASILWGTNAVLRSSRARTQLGWKPSAPSLKNVIPEIVRIETGRR</sequence>
<dbReference type="GeneID" id="54572722"/>
<dbReference type="InterPro" id="IPR051783">
    <property type="entry name" value="NAD(P)-dependent_oxidoreduct"/>
</dbReference>
<evidence type="ECO:0000313" key="2">
    <source>
        <dbReference type="Proteomes" id="UP000800094"/>
    </source>
</evidence>
<dbReference type="Gene3D" id="3.40.50.720">
    <property type="entry name" value="NAD(P)-binding Rossmann-like Domain"/>
    <property type="match status" value="1"/>
</dbReference>
<dbReference type="GO" id="GO:0004029">
    <property type="term" value="F:aldehyde dehydrogenase (NAD+) activity"/>
    <property type="evidence" value="ECO:0007669"/>
    <property type="project" value="TreeGrafter"/>
</dbReference>
<dbReference type="GO" id="GO:0005737">
    <property type="term" value="C:cytoplasm"/>
    <property type="evidence" value="ECO:0007669"/>
    <property type="project" value="TreeGrafter"/>
</dbReference>
<dbReference type="InterPro" id="IPR036291">
    <property type="entry name" value="NAD(P)-bd_dom_sf"/>
</dbReference>
<dbReference type="Proteomes" id="UP000800094">
    <property type="component" value="Unassembled WGS sequence"/>
</dbReference>
<dbReference type="AlphaFoldDB" id="A0A6A6I1X1"/>
<dbReference type="PANTHER" id="PTHR48079">
    <property type="entry name" value="PROTEIN YEEZ"/>
    <property type="match status" value="1"/>
</dbReference>
<evidence type="ECO:0000313" key="1">
    <source>
        <dbReference type="EMBL" id="KAF2243863.1"/>
    </source>
</evidence>